<dbReference type="Gene3D" id="4.10.520.10">
    <property type="entry name" value="IHF-like DNA-binding proteins"/>
    <property type="match status" value="1"/>
</dbReference>
<dbReference type="HOGENOM" id="CLU_2552635_0_0_0"/>
<reference evidence="1 2" key="1">
    <citation type="journal article" date="2012" name="PLoS ONE">
        <title>Genome sequence and transcriptome analysis of the radioresistant bacterium Deinococcus gobiensis: insights into the extreme environmental adaptations.</title>
        <authorList>
            <person name="Yuan M."/>
            <person name="Chen M."/>
            <person name="Zhang W."/>
            <person name="Lu W."/>
            <person name="Wang J."/>
            <person name="Yang M."/>
            <person name="Zhao P."/>
            <person name="Tang R."/>
            <person name="Li X."/>
            <person name="Hao Y."/>
            <person name="Zhou Z."/>
            <person name="Zhan Y."/>
            <person name="Yu H."/>
            <person name="Teng C."/>
            <person name="Yan Y."/>
            <person name="Ping S."/>
            <person name="Wang Y."/>
            <person name="Lin M."/>
        </authorList>
    </citation>
    <scope>NUCLEOTIDE SEQUENCE [LARGE SCALE GENOMIC DNA]</scope>
    <source>
        <strain evidence="2">DSM 21396 / JCM 16679 / CGMCC 1.7299 / I-0</strain>
        <plasmid evidence="1">P3</plasmid>
    </source>
</reference>
<keyword evidence="2" id="KW-1185">Reference proteome</keyword>
<keyword evidence="1" id="KW-0614">Plasmid</keyword>
<name>H8H352_DEIGI</name>
<sequence length="82" mass="8857">MELAQHLQELGHSRDTAHAIVDVVCAAIALALTSGHNVTLRNLGTFRLHPYMPRPGLPSAAVTFQPAPELRDFLAPPARIVP</sequence>
<dbReference type="GO" id="GO:0003677">
    <property type="term" value="F:DNA binding"/>
    <property type="evidence" value="ECO:0007669"/>
    <property type="project" value="InterPro"/>
</dbReference>
<protein>
    <recommendedName>
        <fullName evidence="3">HU family DNA-binding protein</fullName>
    </recommendedName>
</protein>
<dbReference type="SUPFAM" id="SSF47729">
    <property type="entry name" value="IHF-like DNA-binding proteins"/>
    <property type="match status" value="1"/>
</dbReference>
<geneLocation type="plasmid" evidence="1 2">
    <name>P3</name>
</geneLocation>
<evidence type="ECO:0000313" key="2">
    <source>
        <dbReference type="Proteomes" id="UP000007575"/>
    </source>
</evidence>
<dbReference type="InterPro" id="IPR000119">
    <property type="entry name" value="Hist_DNA-bd"/>
</dbReference>
<evidence type="ECO:0008006" key="3">
    <source>
        <dbReference type="Google" id="ProtNLM"/>
    </source>
</evidence>
<dbReference type="KEGG" id="dgo:DGo_PC0157"/>
<accession>H8H352</accession>
<evidence type="ECO:0000313" key="1">
    <source>
        <dbReference type="EMBL" id="AFD27949.1"/>
    </source>
</evidence>
<dbReference type="AlphaFoldDB" id="H8H352"/>
<dbReference type="InterPro" id="IPR010992">
    <property type="entry name" value="IHF-like_DNA-bd_dom_sf"/>
</dbReference>
<dbReference type="Proteomes" id="UP000007575">
    <property type="component" value="Plasmid P3"/>
</dbReference>
<gene>
    <name evidence="1" type="ordered locus">DGo_PC0157</name>
</gene>
<organism evidence="1 2">
    <name type="scientific">Deinococcus gobiensis (strain DSM 21396 / JCM 16679 / CGMCC 1.7299 / I-0)</name>
    <dbReference type="NCBI Taxonomy" id="745776"/>
    <lineage>
        <taxon>Bacteria</taxon>
        <taxon>Thermotogati</taxon>
        <taxon>Deinococcota</taxon>
        <taxon>Deinococci</taxon>
        <taxon>Deinococcales</taxon>
        <taxon>Deinococcaceae</taxon>
        <taxon>Deinococcus</taxon>
    </lineage>
</organism>
<dbReference type="EMBL" id="CP002194">
    <property type="protein sequence ID" value="AFD27949.1"/>
    <property type="molecule type" value="Genomic_DNA"/>
</dbReference>
<dbReference type="Pfam" id="PF00216">
    <property type="entry name" value="Bac_DNA_binding"/>
    <property type="match status" value="1"/>
</dbReference>
<dbReference type="PATRIC" id="fig|745776.4.peg.3919"/>
<dbReference type="GO" id="GO:0030527">
    <property type="term" value="F:structural constituent of chromatin"/>
    <property type="evidence" value="ECO:0007669"/>
    <property type="project" value="InterPro"/>
</dbReference>
<proteinExistence type="predicted"/>